<keyword evidence="6" id="KW-1185">Reference proteome</keyword>
<dbReference type="OrthoDB" id="6114328at2"/>
<dbReference type="Proteomes" id="UP000031637">
    <property type="component" value="Chromosome"/>
</dbReference>
<dbReference type="AlphaFoldDB" id="W0SE24"/>
<dbReference type="Pfam" id="PF00015">
    <property type="entry name" value="MCPsignal"/>
    <property type="match status" value="1"/>
</dbReference>
<keyword evidence="3" id="KW-0472">Membrane</keyword>
<sequence length="406" mass="43288">MSLRRQLILVLAVLALATLIANGFSFYMVSRLGEAAQKVDANLGTFAADARLWMAVVTVVASTFGLAAFLLLVRMLLRLLGGEPQYAASVVGRISQGDLAFKIEVDADNPNSLLGGIASMQSNLHEMASQIRVAAEKLNDAANRMQETTGSISRGNDQQCATVVETATTISNAEGIARRVADSAAEVRQMSAASMTRMQEGNESLSRMIGEIDSVESCVDEISRTAEAFIESTQAITGMTQEVRDIADQTNLLALNAAIEAARAGEHGRGFAVVADEVRKLAEKSAQTAAEINKVTAALSDKSAIVERAIENGRQALRSSQDHLERVAEGLGEANQAAQLTTQGMEEISSSMIEQTAVSREIGSNVDRVARVAKEISVPIGHAEQEGQQLQTLATELNGVLNRFKL</sequence>
<accession>W0SE24</accession>
<dbReference type="STRING" id="1223802.SUTH_00173"/>
<dbReference type="GO" id="GO:0007165">
    <property type="term" value="P:signal transduction"/>
    <property type="evidence" value="ECO:0007669"/>
    <property type="project" value="UniProtKB-KW"/>
</dbReference>
<protein>
    <recommendedName>
        <fullName evidence="4">Methyl-accepting transducer domain-containing protein</fullName>
    </recommendedName>
</protein>
<dbReference type="SMART" id="SM00283">
    <property type="entry name" value="MA"/>
    <property type="match status" value="1"/>
</dbReference>
<dbReference type="PROSITE" id="PS50111">
    <property type="entry name" value="CHEMOTAXIS_TRANSDUC_2"/>
    <property type="match status" value="1"/>
</dbReference>
<evidence type="ECO:0000259" key="4">
    <source>
        <dbReference type="PROSITE" id="PS50111"/>
    </source>
</evidence>
<feature type="transmembrane region" description="Helical" evidence="3">
    <location>
        <begin position="51"/>
        <end position="73"/>
    </location>
</feature>
<evidence type="ECO:0000256" key="3">
    <source>
        <dbReference type="SAM" id="Phobius"/>
    </source>
</evidence>
<keyword evidence="3" id="KW-0812">Transmembrane</keyword>
<gene>
    <name evidence="5" type="ORF">SUTH_00173</name>
</gene>
<reference evidence="5 6" key="1">
    <citation type="journal article" date="2014" name="Syst. Appl. Microbiol.">
        <title>Complete genomes of freshwater sulfur oxidizers Sulfuricella denitrificans skB26 and Sulfuritalea hydrogenivorans sk43H: genetic insights into the sulfur oxidation pathway of betaproteobacteria.</title>
        <authorList>
            <person name="Watanabe T."/>
            <person name="Kojima H."/>
            <person name="Fukui M."/>
        </authorList>
    </citation>
    <scope>NUCLEOTIDE SEQUENCE [LARGE SCALE GENOMIC DNA]</scope>
    <source>
        <strain evidence="5">DSM22779</strain>
    </source>
</reference>
<evidence type="ECO:0000313" key="5">
    <source>
        <dbReference type="EMBL" id="BAO27993.1"/>
    </source>
</evidence>
<dbReference type="PANTHER" id="PTHR32089">
    <property type="entry name" value="METHYL-ACCEPTING CHEMOTAXIS PROTEIN MCPB"/>
    <property type="match status" value="1"/>
</dbReference>
<proteinExistence type="predicted"/>
<feature type="domain" description="Methyl-accepting transducer" evidence="4">
    <location>
        <begin position="134"/>
        <end position="370"/>
    </location>
</feature>
<dbReference type="RefSeq" id="WP_052473006.1">
    <property type="nucleotide sequence ID" value="NZ_AP012547.1"/>
</dbReference>
<dbReference type="KEGG" id="shd:SUTH_00173"/>
<dbReference type="HOGENOM" id="CLU_000445_107_27_4"/>
<keyword evidence="3" id="KW-1133">Transmembrane helix</keyword>
<evidence type="ECO:0000256" key="2">
    <source>
        <dbReference type="PROSITE-ProRule" id="PRU00284"/>
    </source>
</evidence>
<keyword evidence="1 2" id="KW-0807">Transducer</keyword>
<dbReference type="EMBL" id="AP012547">
    <property type="protein sequence ID" value="BAO27993.1"/>
    <property type="molecule type" value="Genomic_DNA"/>
</dbReference>
<name>W0SE24_9PROT</name>
<dbReference type="SUPFAM" id="SSF58104">
    <property type="entry name" value="Methyl-accepting chemotaxis protein (MCP) signaling domain"/>
    <property type="match status" value="1"/>
</dbReference>
<dbReference type="InterPro" id="IPR004089">
    <property type="entry name" value="MCPsignal_dom"/>
</dbReference>
<dbReference type="GO" id="GO:0016020">
    <property type="term" value="C:membrane"/>
    <property type="evidence" value="ECO:0007669"/>
    <property type="project" value="InterPro"/>
</dbReference>
<dbReference type="PANTHER" id="PTHR32089:SF112">
    <property type="entry name" value="LYSOZYME-LIKE PROTEIN-RELATED"/>
    <property type="match status" value="1"/>
</dbReference>
<evidence type="ECO:0000256" key="1">
    <source>
        <dbReference type="ARBA" id="ARBA00023224"/>
    </source>
</evidence>
<organism evidence="5 6">
    <name type="scientific">Sulfuritalea hydrogenivorans sk43H</name>
    <dbReference type="NCBI Taxonomy" id="1223802"/>
    <lineage>
        <taxon>Bacteria</taxon>
        <taxon>Pseudomonadati</taxon>
        <taxon>Pseudomonadota</taxon>
        <taxon>Betaproteobacteria</taxon>
        <taxon>Nitrosomonadales</taxon>
        <taxon>Sterolibacteriaceae</taxon>
        <taxon>Sulfuritalea</taxon>
    </lineage>
</organism>
<evidence type="ECO:0000313" key="6">
    <source>
        <dbReference type="Proteomes" id="UP000031637"/>
    </source>
</evidence>
<dbReference type="Gene3D" id="1.10.287.950">
    <property type="entry name" value="Methyl-accepting chemotaxis protein"/>
    <property type="match status" value="1"/>
</dbReference>